<reference evidence="2" key="2">
    <citation type="submission" date="2018-04" db="EMBL/GenBank/DDBJ databases">
        <title>OnivRS2 (Oryza nivara Reference Sequence Version 2).</title>
        <authorList>
            <person name="Zhang J."/>
            <person name="Kudrna D."/>
            <person name="Lee S."/>
            <person name="Talag J."/>
            <person name="Rajasekar S."/>
            <person name="Welchert J."/>
            <person name="Hsing Y.-I."/>
            <person name="Wing R.A."/>
        </authorList>
    </citation>
    <scope>NUCLEOTIDE SEQUENCE [LARGE SCALE GENOMIC DNA]</scope>
</reference>
<dbReference type="Proteomes" id="UP000006591">
    <property type="component" value="Chromosome 1"/>
</dbReference>
<protein>
    <submittedName>
        <fullName evidence="2">Uncharacterized protein</fullName>
    </submittedName>
</protein>
<accession>A0A0E0FW27</accession>
<sequence length="120" mass="12085">MPPNGEGRSIASELGGIGSVAGGLGGGTRKGSGGEGEAPSVGGRGGGSAEKEGVAEWRRRGEKTERKERKEGSSRRRKATDPSRAFEHEEEKHGESDTTAYGNPPPIEGPAAGAATASAG</sequence>
<reference evidence="2" key="1">
    <citation type="submission" date="2015-04" db="UniProtKB">
        <authorList>
            <consortium name="EnsemblPlants"/>
        </authorList>
    </citation>
    <scope>IDENTIFICATION</scope>
    <source>
        <strain evidence="2">SL10</strain>
    </source>
</reference>
<feature type="compositionally biased region" description="Basic and acidic residues" evidence="1">
    <location>
        <begin position="49"/>
        <end position="96"/>
    </location>
</feature>
<name>A0A0E0FW27_ORYNI</name>
<evidence type="ECO:0000313" key="2">
    <source>
        <dbReference type="EnsemblPlants" id="ONIVA01G42910.1"/>
    </source>
</evidence>
<feature type="region of interest" description="Disordered" evidence="1">
    <location>
        <begin position="1"/>
        <end position="120"/>
    </location>
</feature>
<dbReference type="AlphaFoldDB" id="A0A0E0FW27"/>
<dbReference type="HOGENOM" id="CLU_2053432_0_0_1"/>
<feature type="compositionally biased region" description="Gly residues" evidence="1">
    <location>
        <begin position="15"/>
        <end position="48"/>
    </location>
</feature>
<evidence type="ECO:0000313" key="3">
    <source>
        <dbReference type="Proteomes" id="UP000006591"/>
    </source>
</evidence>
<evidence type="ECO:0000256" key="1">
    <source>
        <dbReference type="SAM" id="MobiDB-lite"/>
    </source>
</evidence>
<dbReference type="EnsemblPlants" id="ONIVA01G42910.1">
    <property type="protein sequence ID" value="ONIVA01G42910.1"/>
    <property type="gene ID" value="ONIVA01G42910"/>
</dbReference>
<keyword evidence="3" id="KW-1185">Reference proteome</keyword>
<dbReference type="Gramene" id="ONIVA01G42910.1">
    <property type="protein sequence ID" value="ONIVA01G42910.1"/>
    <property type="gene ID" value="ONIVA01G42910"/>
</dbReference>
<proteinExistence type="predicted"/>
<organism evidence="2">
    <name type="scientific">Oryza nivara</name>
    <name type="common">Indian wild rice</name>
    <name type="synonym">Oryza sativa f. spontanea</name>
    <dbReference type="NCBI Taxonomy" id="4536"/>
    <lineage>
        <taxon>Eukaryota</taxon>
        <taxon>Viridiplantae</taxon>
        <taxon>Streptophyta</taxon>
        <taxon>Embryophyta</taxon>
        <taxon>Tracheophyta</taxon>
        <taxon>Spermatophyta</taxon>
        <taxon>Magnoliopsida</taxon>
        <taxon>Liliopsida</taxon>
        <taxon>Poales</taxon>
        <taxon>Poaceae</taxon>
        <taxon>BOP clade</taxon>
        <taxon>Oryzoideae</taxon>
        <taxon>Oryzeae</taxon>
        <taxon>Oryzinae</taxon>
        <taxon>Oryza</taxon>
    </lineage>
</organism>
<feature type="compositionally biased region" description="Low complexity" evidence="1">
    <location>
        <begin position="109"/>
        <end position="120"/>
    </location>
</feature>